<keyword evidence="2" id="KW-1185">Reference proteome</keyword>
<sequence length="149" mass="16777">MQRPCFATDLLSRRRPAFCCLSHCGPTLPVAVLLSSSISFPCVQSKLFHPFARFHRECASICDPRQCASVFDSKDCQRSFLGSARISQQILIVKYLRPVTPLCSSRYSESLRVIVRYTASCPMLFANLNVVSSCTHLMYSPYLSSRRPS</sequence>
<gene>
    <name evidence="1" type="ORF">ARMSODRAFT_576449</name>
</gene>
<organism evidence="1 2">
    <name type="scientific">Armillaria solidipes</name>
    <dbReference type="NCBI Taxonomy" id="1076256"/>
    <lineage>
        <taxon>Eukaryota</taxon>
        <taxon>Fungi</taxon>
        <taxon>Dikarya</taxon>
        <taxon>Basidiomycota</taxon>
        <taxon>Agaricomycotina</taxon>
        <taxon>Agaricomycetes</taxon>
        <taxon>Agaricomycetidae</taxon>
        <taxon>Agaricales</taxon>
        <taxon>Marasmiineae</taxon>
        <taxon>Physalacriaceae</taxon>
        <taxon>Armillaria</taxon>
    </lineage>
</organism>
<evidence type="ECO:0000313" key="2">
    <source>
        <dbReference type="Proteomes" id="UP000218334"/>
    </source>
</evidence>
<accession>A0A2H3CBQ9</accession>
<protein>
    <submittedName>
        <fullName evidence="1">Uncharacterized protein</fullName>
    </submittedName>
</protein>
<dbReference type="AlphaFoldDB" id="A0A2H3CBQ9"/>
<name>A0A2H3CBQ9_9AGAR</name>
<dbReference type="EMBL" id="KZ293419">
    <property type="protein sequence ID" value="PBK74197.1"/>
    <property type="molecule type" value="Genomic_DNA"/>
</dbReference>
<reference evidence="2" key="1">
    <citation type="journal article" date="2017" name="Nat. Ecol. Evol.">
        <title>Genome expansion and lineage-specific genetic innovations in the forest pathogenic fungi Armillaria.</title>
        <authorList>
            <person name="Sipos G."/>
            <person name="Prasanna A.N."/>
            <person name="Walter M.C."/>
            <person name="O'Connor E."/>
            <person name="Balint B."/>
            <person name="Krizsan K."/>
            <person name="Kiss B."/>
            <person name="Hess J."/>
            <person name="Varga T."/>
            <person name="Slot J."/>
            <person name="Riley R."/>
            <person name="Boka B."/>
            <person name="Rigling D."/>
            <person name="Barry K."/>
            <person name="Lee J."/>
            <person name="Mihaltcheva S."/>
            <person name="LaButti K."/>
            <person name="Lipzen A."/>
            <person name="Waldron R."/>
            <person name="Moloney N.M."/>
            <person name="Sperisen C."/>
            <person name="Kredics L."/>
            <person name="Vagvoelgyi C."/>
            <person name="Patrignani A."/>
            <person name="Fitzpatrick D."/>
            <person name="Nagy I."/>
            <person name="Doyle S."/>
            <person name="Anderson J.B."/>
            <person name="Grigoriev I.V."/>
            <person name="Gueldener U."/>
            <person name="Muensterkoetter M."/>
            <person name="Nagy L.G."/>
        </authorList>
    </citation>
    <scope>NUCLEOTIDE SEQUENCE [LARGE SCALE GENOMIC DNA]</scope>
    <source>
        <strain evidence="2">28-4</strain>
    </source>
</reference>
<dbReference type="Proteomes" id="UP000218334">
    <property type="component" value="Unassembled WGS sequence"/>
</dbReference>
<proteinExistence type="predicted"/>
<evidence type="ECO:0000313" key="1">
    <source>
        <dbReference type="EMBL" id="PBK74197.1"/>
    </source>
</evidence>